<evidence type="ECO:0000313" key="6">
    <source>
        <dbReference type="Proteomes" id="UP001208570"/>
    </source>
</evidence>
<proteinExistence type="predicted"/>
<comment type="caution">
    <text evidence="5">The sequence shown here is derived from an EMBL/GenBank/DDBJ whole genome shotgun (WGS) entry which is preliminary data.</text>
</comment>
<dbReference type="AlphaFoldDB" id="A0AAD9IWA8"/>
<sequence>MAKILDKDPFTYQKERDSFLRDLCRFHASRGTSYSGFPCLGGKQVDLYLLYSKVTQLGGWVKVTDEQRWEDIQELFHIPLSCTNSAQALKIVYVR</sequence>
<evidence type="ECO:0000259" key="4">
    <source>
        <dbReference type="PROSITE" id="PS51011"/>
    </source>
</evidence>
<dbReference type="GO" id="GO:0003677">
    <property type="term" value="F:DNA binding"/>
    <property type="evidence" value="ECO:0007669"/>
    <property type="project" value="InterPro"/>
</dbReference>
<evidence type="ECO:0000256" key="2">
    <source>
        <dbReference type="ARBA" id="ARBA00023163"/>
    </source>
</evidence>
<dbReference type="PROSITE" id="PS51011">
    <property type="entry name" value="ARID"/>
    <property type="match status" value="1"/>
</dbReference>
<dbReference type="EMBL" id="JAODUP010001037">
    <property type="protein sequence ID" value="KAK2141801.1"/>
    <property type="molecule type" value="Genomic_DNA"/>
</dbReference>
<organism evidence="5 6">
    <name type="scientific">Paralvinella palmiformis</name>
    <dbReference type="NCBI Taxonomy" id="53620"/>
    <lineage>
        <taxon>Eukaryota</taxon>
        <taxon>Metazoa</taxon>
        <taxon>Spiralia</taxon>
        <taxon>Lophotrochozoa</taxon>
        <taxon>Annelida</taxon>
        <taxon>Polychaeta</taxon>
        <taxon>Sedentaria</taxon>
        <taxon>Canalipalpata</taxon>
        <taxon>Terebellida</taxon>
        <taxon>Terebelliformia</taxon>
        <taxon>Alvinellidae</taxon>
        <taxon>Paralvinella</taxon>
    </lineage>
</organism>
<keyword evidence="3" id="KW-0539">Nucleus</keyword>
<feature type="domain" description="ARID" evidence="4">
    <location>
        <begin position="13"/>
        <end position="95"/>
    </location>
</feature>
<keyword evidence="2" id="KW-0804">Transcription</keyword>
<gene>
    <name evidence="5" type="ORF">LSH36_1037g00059</name>
</gene>
<reference evidence="5" key="1">
    <citation type="journal article" date="2023" name="Mol. Biol. Evol.">
        <title>Third-Generation Sequencing Reveals the Adaptive Role of the Epigenome in Three Deep-Sea Polychaetes.</title>
        <authorList>
            <person name="Perez M."/>
            <person name="Aroh O."/>
            <person name="Sun Y."/>
            <person name="Lan Y."/>
            <person name="Juniper S.K."/>
            <person name="Young C.R."/>
            <person name="Angers B."/>
            <person name="Qian P.Y."/>
        </authorList>
    </citation>
    <scope>NUCLEOTIDE SEQUENCE</scope>
    <source>
        <strain evidence="5">P08H-3</strain>
    </source>
</reference>
<dbReference type="SUPFAM" id="SSF46774">
    <property type="entry name" value="ARID-like"/>
    <property type="match status" value="1"/>
</dbReference>
<keyword evidence="6" id="KW-1185">Reference proteome</keyword>
<dbReference type="Proteomes" id="UP001208570">
    <property type="component" value="Unassembled WGS sequence"/>
</dbReference>
<accession>A0AAD9IWA8</accession>
<dbReference type="InterPro" id="IPR052406">
    <property type="entry name" value="Chromatin_Remodeling_Comp"/>
</dbReference>
<dbReference type="SMART" id="SM00501">
    <property type="entry name" value="BRIGHT"/>
    <property type="match status" value="1"/>
</dbReference>
<dbReference type="InterPro" id="IPR001606">
    <property type="entry name" value="ARID_dom"/>
</dbReference>
<dbReference type="InterPro" id="IPR036431">
    <property type="entry name" value="ARID_dom_sf"/>
</dbReference>
<evidence type="ECO:0000256" key="1">
    <source>
        <dbReference type="ARBA" id="ARBA00023015"/>
    </source>
</evidence>
<protein>
    <recommendedName>
        <fullName evidence="4">ARID domain-containing protein</fullName>
    </recommendedName>
</protein>
<evidence type="ECO:0000256" key="3">
    <source>
        <dbReference type="ARBA" id="ARBA00023242"/>
    </source>
</evidence>
<evidence type="ECO:0000313" key="5">
    <source>
        <dbReference type="EMBL" id="KAK2141801.1"/>
    </source>
</evidence>
<dbReference type="PANTHER" id="PTHR22970:SF14">
    <property type="entry name" value="AT-RICH INTERACTIVE DOMAIN-CONTAINING PROTEIN 2"/>
    <property type="match status" value="1"/>
</dbReference>
<keyword evidence="1" id="KW-0805">Transcription regulation</keyword>
<dbReference type="SMART" id="SM01014">
    <property type="entry name" value="ARID"/>
    <property type="match status" value="1"/>
</dbReference>
<dbReference type="Gene3D" id="1.10.150.60">
    <property type="entry name" value="ARID DNA-binding domain"/>
    <property type="match status" value="1"/>
</dbReference>
<dbReference type="Pfam" id="PF01388">
    <property type="entry name" value="ARID"/>
    <property type="match status" value="1"/>
</dbReference>
<dbReference type="PANTHER" id="PTHR22970">
    <property type="entry name" value="AT-RICH INTERACTIVE DOMAIN-CONTAINING PROTEIN 2"/>
    <property type="match status" value="1"/>
</dbReference>
<name>A0AAD9IWA8_9ANNE</name>